<keyword evidence="4 9" id="KW-0863">Zinc-finger</keyword>
<dbReference type="InterPro" id="IPR013087">
    <property type="entry name" value="Znf_C2H2_type"/>
</dbReference>
<dbReference type="Pfam" id="PF13894">
    <property type="entry name" value="zf-C2H2_4"/>
    <property type="match status" value="1"/>
</dbReference>
<feature type="domain" description="C2H2-type" evidence="10">
    <location>
        <begin position="172"/>
        <end position="199"/>
    </location>
</feature>
<dbReference type="GO" id="GO:0005634">
    <property type="term" value="C:nucleus"/>
    <property type="evidence" value="ECO:0007669"/>
    <property type="project" value="UniProtKB-SubCell"/>
</dbReference>
<feature type="domain" description="C2H2-type" evidence="10">
    <location>
        <begin position="340"/>
        <end position="367"/>
    </location>
</feature>
<keyword evidence="12" id="KW-1185">Reference proteome</keyword>
<dbReference type="Pfam" id="PF12874">
    <property type="entry name" value="zf-met"/>
    <property type="match status" value="1"/>
</dbReference>
<evidence type="ECO:0000256" key="5">
    <source>
        <dbReference type="ARBA" id="ARBA00022833"/>
    </source>
</evidence>
<keyword evidence="8" id="KW-0539">Nucleus</keyword>
<keyword evidence="3" id="KW-0677">Repeat</keyword>
<dbReference type="AlphaFoldDB" id="A0A8J9Y884"/>
<evidence type="ECO:0000256" key="7">
    <source>
        <dbReference type="ARBA" id="ARBA00023163"/>
    </source>
</evidence>
<evidence type="ECO:0000259" key="10">
    <source>
        <dbReference type="PROSITE" id="PS50157"/>
    </source>
</evidence>
<feature type="domain" description="C2H2-type" evidence="10">
    <location>
        <begin position="396"/>
        <end position="424"/>
    </location>
</feature>
<evidence type="ECO:0000256" key="4">
    <source>
        <dbReference type="ARBA" id="ARBA00022771"/>
    </source>
</evidence>
<evidence type="ECO:0000256" key="1">
    <source>
        <dbReference type="ARBA" id="ARBA00004123"/>
    </source>
</evidence>
<feature type="domain" description="C2H2-type" evidence="10">
    <location>
        <begin position="368"/>
        <end position="395"/>
    </location>
</feature>
<keyword evidence="2" id="KW-0479">Metal-binding</keyword>
<gene>
    <name evidence="11" type="ORF">BINO364_LOCUS4850</name>
</gene>
<proteinExistence type="predicted"/>
<dbReference type="Gene3D" id="3.30.160.60">
    <property type="entry name" value="Classic Zinc Finger"/>
    <property type="match status" value="6"/>
</dbReference>
<name>A0A8J9Y884_9NEOP</name>
<dbReference type="EMBL" id="OV170233">
    <property type="protein sequence ID" value="CAH0718346.1"/>
    <property type="molecule type" value="Genomic_DNA"/>
</dbReference>
<feature type="non-terminal residue" evidence="11">
    <location>
        <position position="480"/>
    </location>
</feature>
<feature type="domain" description="C2H2-type" evidence="10">
    <location>
        <begin position="310"/>
        <end position="338"/>
    </location>
</feature>
<evidence type="ECO:0000256" key="8">
    <source>
        <dbReference type="ARBA" id="ARBA00023242"/>
    </source>
</evidence>
<organism evidence="11 12">
    <name type="scientific">Brenthis ino</name>
    <name type="common">lesser marbled fritillary</name>
    <dbReference type="NCBI Taxonomy" id="405034"/>
    <lineage>
        <taxon>Eukaryota</taxon>
        <taxon>Metazoa</taxon>
        <taxon>Ecdysozoa</taxon>
        <taxon>Arthropoda</taxon>
        <taxon>Hexapoda</taxon>
        <taxon>Insecta</taxon>
        <taxon>Pterygota</taxon>
        <taxon>Neoptera</taxon>
        <taxon>Endopterygota</taxon>
        <taxon>Lepidoptera</taxon>
        <taxon>Glossata</taxon>
        <taxon>Ditrysia</taxon>
        <taxon>Papilionoidea</taxon>
        <taxon>Nymphalidae</taxon>
        <taxon>Heliconiinae</taxon>
        <taxon>Argynnini</taxon>
        <taxon>Brenthis</taxon>
    </lineage>
</organism>
<evidence type="ECO:0000256" key="9">
    <source>
        <dbReference type="PROSITE-ProRule" id="PRU00042"/>
    </source>
</evidence>
<dbReference type="PROSITE" id="PS00028">
    <property type="entry name" value="ZINC_FINGER_C2H2_1"/>
    <property type="match status" value="7"/>
</dbReference>
<dbReference type="InterPro" id="IPR036236">
    <property type="entry name" value="Znf_C2H2_sf"/>
</dbReference>
<feature type="domain" description="C2H2-type" evidence="10">
    <location>
        <begin position="199"/>
        <end position="227"/>
    </location>
</feature>
<dbReference type="PROSITE" id="PS50157">
    <property type="entry name" value="ZINC_FINGER_C2H2_2"/>
    <property type="match status" value="8"/>
</dbReference>
<dbReference type="SUPFAM" id="SSF57667">
    <property type="entry name" value="beta-beta-alpha zinc fingers"/>
    <property type="match status" value="6"/>
</dbReference>
<protein>
    <recommendedName>
        <fullName evidence="10">C2H2-type domain-containing protein</fullName>
    </recommendedName>
</protein>
<dbReference type="PANTHER" id="PTHR47772">
    <property type="entry name" value="ZINC FINGER PROTEIN 200"/>
    <property type="match status" value="1"/>
</dbReference>
<evidence type="ECO:0000313" key="12">
    <source>
        <dbReference type="Proteomes" id="UP000838878"/>
    </source>
</evidence>
<dbReference type="GO" id="GO:0008270">
    <property type="term" value="F:zinc ion binding"/>
    <property type="evidence" value="ECO:0007669"/>
    <property type="project" value="UniProtKB-KW"/>
</dbReference>
<feature type="domain" description="C2H2-type" evidence="10">
    <location>
        <begin position="424"/>
        <end position="451"/>
    </location>
</feature>
<sequence>MDSKTDDQIILSALKFLCGEYKHVCRLCLRFTSNEICLDDTVAIQASYCNNNSISYYSMLEDLNVLKEPLLPHILCESCAGITINSYIFLKLRQFAIDKWNNVLNILNMSLSQSNPIESPNQTAYLILNKNDNLLLQSCKSYGATPKKVAVLKDIMSCCRRYIQEKRKLREFQCDECDKRFSCHDYLTKHKKLHNRSPNPCPKCLKVFLTTTQLAEHMERVHYPKTIQCSKCSRKFGTQKILKAHQRMHHTPAMCKFCNIDFPSRLELRAHMDKHGAATCQTCNKKFSSQHTYKVHLKSCGEKGKVREKYICDFCNKCYSSKNGLITHLKIDHGFAKKVLTCKWCNKKFDAISRLNNHIVTHTKEKKFHCEQCGGMFVTQAALTYHIRLHTGERPYPCDMCDESFLSSSRRMEHKRRKHIGPTKECSLCEMKFLTQFQLRKHIKRHFNPSSKLYITETDHYFPKRVRQPHSFTLSKNDCK</sequence>
<dbReference type="Pfam" id="PF00096">
    <property type="entry name" value="zf-C2H2"/>
    <property type="match status" value="1"/>
</dbReference>
<keyword evidence="5" id="KW-0862">Zinc</keyword>
<evidence type="ECO:0000256" key="3">
    <source>
        <dbReference type="ARBA" id="ARBA00022737"/>
    </source>
</evidence>
<keyword evidence="7" id="KW-0804">Transcription</keyword>
<reference evidence="11" key="1">
    <citation type="submission" date="2021-12" db="EMBL/GenBank/DDBJ databases">
        <authorList>
            <person name="Martin H S."/>
        </authorList>
    </citation>
    <scope>NUCLEOTIDE SEQUENCE</scope>
</reference>
<feature type="domain" description="C2H2-type" evidence="10">
    <location>
        <begin position="227"/>
        <end position="249"/>
    </location>
</feature>
<dbReference type="OrthoDB" id="654211at2759"/>
<accession>A0A8J9Y884</accession>
<dbReference type="SMART" id="SM00355">
    <property type="entry name" value="ZnF_C2H2"/>
    <property type="match status" value="10"/>
</dbReference>
<dbReference type="InterPro" id="IPR050636">
    <property type="entry name" value="C2H2-ZF_domain-containing"/>
</dbReference>
<dbReference type="Proteomes" id="UP000838878">
    <property type="component" value="Chromosome 13"/>
</dbReference>
<dbReference type="PANTHER" id="PTHR47772:SF13">
    <property type="entry name" value="GASTRULA ZINC FINGER PROTEIN XLCGF49.1-LIKE-RELATED"/>
    <property type="match status" value="1"/>
</dbReference>
<evidence type="ECO:0000313" key="11">
    <source>
        <dbReference type="EMBL" id="CAH0718346.1"/>
    </source>
</evidence>
<comment type="subcellular location">
    <subcellularLocation>
        <location evidence="1">Nucleus</location>
    </subcellularLocation>
</comment>
<keyword evidence="6" id="KW-0805">Transcription regulation</keyword>
<evidence type="ECO:0000256" key="6">
    <source>
        <dbReference type="ARBA" id="ARBA00023015"/>
    </source>
</evidence>
<evidence type="ECO:0000256" key="2">
    <source>
        <dbReference type="ARBA" id="ARBA00022723"/>
    </source>
</evidence>